<dbReference type="Gene3D" id="1.10.238.150">
    <property type="entry name" value="Formin, FH3 diaphanous domain"/>
    <property type="match status" value="1"/>
</dbReference>
<dbReference type="GO" id="GO:0003779">
    <property type="term" value="F:actin binding"/>
    <property type="evidence" value="ECO:0007669"/>
    <property type="project" value="InterPro"/>
</dbReference>
<reference evidence="4 5" key="1">
    <citation type="journal article" date="2007" name="Nature">
        <title>Evolution of genes and genomes on the Drosophila phylogeny.</title>
        <authorList>
            <consortium name="Drosophila 12 Genomes Consortium"/>
            <person name="Clark A.G."/>
            <person name="Eisen M.B."/>
            <person name="Smith D.R."/>
            <person name="Bergman C.M."/>
            <person name="Oliver B."/>
            <person name="Markow T.A."/>
            <person name="Kaufman T.C."/>
            <person name="Kellis M."/>
            <person name="Gelbart W."/>
            <person name="Iyer V.N."/>
            <person name="Pollard D.A."/>
            <person name="Sackton T.B."/>
            <person name="Larracuente A.M."/>
            <person name="Singh N.D."/>
            <person name="Abad J.P."/>
            <person name="Abt D.N."/>
            <person name="Adryan B."/>
            <person name="Aguade M."/>
            <person name="Akashi H."/>
            <person name="Anderson W.W."/>
            <person name="Aquadro C.F."/>
            <person name="Ardell D.H."/>
            <person name="Arguello R."/>
            <person name="Artieri C.G."/>
            <person name="Barbash D.A."/>
            <person name="Barker D."/>
            <person name="Barsanti P."/>
            <person name="Batterham P."/>
            <person name="Batzoglou S."/>
            <person name="Begun D."/>
            <person name="Bhutkar A."/>
            <person name="Blanco E."/>
            <person name="Bosak S.A."/>
            <person name="Bradley R.K."/>
            <person name="Brand A.D."/>
            <person name="Brent M.R."/>
            <person name="Brooks A.N."/>
            <person name="Brown R.H."/>
            <person name="Butlin R.K."/>
            <person name="Caggese C."/>
            <person name="Calvi B.R."/>
            <person name="Bernardo de Carvalho A."/>
            <person name="Caspi A."/>
            <person name="Castrezana S."/>
            <person name="Celniker S.E."/>
            <person name="Chang J.L."/>
            <person name="Chapple C."/>
            <person name="Chatterji S."/>
            <person name="Chinwalla A."/>
            <person name="Civetta A."/>
            <person name="Clifton S.W."/>
            <person name="Comeron J.M."/>
            <person name="Costello J.C."/>
            <person name="Coyne J.A."/>
            <person name="Daub J."/>
            <person name="David R.G."/>
            <person name="Delcher A.L."/>
            <person name="Delehaunty K."/>
            <person name="Do C.B."/>
            <person name="Ebling H."/>
            <person name="Edwards K."/>
            <person name="Eickbush T."/>
            <person name="Evans J.D."/>
            <person name="Filipski A."/>
            <person name="Findeiss S."/>
            <person name="Freyhult E."/>
            <person name="Fulton L."/>
            <person name="Fulton R."/>
            <person name="Garcia A.C."/>
            <person name="Gardiner A."/>
            <person name="Garfield D.A."/>
            <person name="Garvin B.E."/>
            <person name="Gibson G."/>
            <person name="Gilbert D."/>
            <person name="Gnerre S."/>
            <person name="Godfrey J."/>
            <person name="Good R."/>
            <person name="Gotea V."/>
            <person name="Gravely B."/>
            <person name="Greenberg A.J."/>
            <person name="Griffiths-Jones S."/>
            <person name="Gross S."/>
            <person name="Guigo R."/>
            <person name="Gustafson E.A."/>
            <person name="Haerty W."/>
            <person name="Hahn M.W."/>
            <person name="Halligan D.L."/>
            <person name="Halpern A.L."/>
            <person name="Halter G.M."/>
            <person name="Han M.V."/>
            <person name="Heger A."/>
            <person name="Hillier L."/>
            <person name="Hinrichs A.S."/>
            <person name="Holmes I."/>
            <person name="Hoskins R.A."/>
            <person name="Hubisz M.J."/>
            <person name="Hultmark D."/>
            <person name="Huntley M.A."/>
            <person name="Jaffe D.B."/>
            <person name="Jagadeeshan S."/>
            <person name="Jeck W.R."/>
            <person name="Johnson J."/>
            <person name="Jones C.D."/>
            <person name="Jordan W.C."/>
            <person name="Karpen G.H."/>
            <person name="Kataoka E."/>
            <person name="Keightley P.D."/>
            <person name="Kheradpour P."/>
            <person name="Kirkness E.F."/>
            <person name="Koerich L.B."/>
            <person name="Kristiansen K."/>
            <person name="Kudrna D."/>
            <person name="Kulathinal R.J."/>
            <person name="Kumar S."/>
            <person name="Kwok R."/>
            <person name="Lander E."/>
            <person name="Langley C.H."/>
            <person name="Lapoint R."/>
            <person name="Lazzaro B.P."/>
            <person name="Lee S.J."/>
            <person name="Levesque L."/>
            <person name="Li R."/>
            <person name="Lin C.F."/>
            <person name="Lin M.F."/>
            <person name="Lindblad-Toh K."/>
            <person name="Llopart A."/>
            <person name="Long M."/>
            <person name="Low L."/>
            <person name="Lozovsky E."/>
            <person name="Lu J."/>
            <person name="Luo M."/>
            <person name="Machado C.A."/>
            <person name="Makalowski W."/>
            <person name="Marzo M."/>
            <person name="Matsuda M."/>
            <person name="Matzkin L."/>
            <person name="McAllister B."/>
            <person name="McBride C.S."/>
            <person name="McKernan B."/>
            <person name="McKernan K."/>
            <person name="Mendez-Lago M."/>
            <person name="Minx P."/>
            <person name="Mollenhauer M.U."/>
            <person name="Montooth K."/>
            <person name="Mount S.M."/>
            <person name="Mu X."/>
            <person name="Myers E."/>
            <person name="Negre B."/>
            <person name="Newfeld S."/>
            <person name="Nielsen R."/>
            <person name="Noor M.A."/>
            <person name="O'Grady P."/>
            <person name="Pachter L."/>
            <person name="Papaceit M."/>
            <person name="Parisi M.J."/>
            <person name="Parisi M."/>
            <person name="Parts L."/>
            <person name="Pedersen J.S."/>
            <person name="Pesole G."/>
            <person name="Phillippy A.M."/>
            <person name="Ponting C.P."/>
            <person name="Pop M."/>
            <person name="Porcelli D."/>
            <person name="Powell J.R."/>
            <person name="Prohaska S."/>
            <person name="Pruitt K."/>
            <person name="Puig M."/>
            <person name="Quesneville H."/>
            <person name="Ram K.R."/>
            <person name="Rand D."/>
            <person name="Rasmussen M.D."/>
            <person name="Reed L.K."/>
            <person name="Reenan R."/>
            <person name="Reily A."/>
            <person name="Remington K.A."/>
            <person name="Rieger T.T."/>
            <person name="Ritchie M.G."/>
            <person name="Robin C."/>
            <person name="Rogers Y.H."/>
            <person name="Rohde C."/>
            <person name="Rozas J."/>
            <person name="Rubenfield M.J."/>
            <person name="Ruiz A."/>
            <person name="Russo S."/>
            <person name="Salzberg S.L."/>
            <person name="Sanchez-Gracia A."/>
            <person name="Saranga D.J."/>
            <person name="Sato H."/>
            <person name="Schaeffer S.W."/>
            <person name="Schatz M.C."/>
            <person name="Schlenke T."/>
            <person name="Schwartz R."/>
            <person name="Segarra C."/>
            <person name="Singh R.S."/>
            <person name="Sirot L."/>
            <person name="Sirota M."/>
            <person name="Sisneros N.B."/>
            <person name="Smith C.D."/>
            <person name="Smith T.F."/>
            <person name="Spieth J."/>
            <person name="Stage D.E."/>
            <person name="Stark A."/>
            <person name="Stephan W."/>
            <person name="Strausberg R.L."/>
            <person name="Strempel S."/>
            <person name="Sturgill D."/>
            <person name="Sutton G."/>
            <person name="Sutton G.G."/>
            <person name="Tao W."/>
            <person name="Teichmann S."/>
            <person name="Tobari Y.N."/>
            <person name="Tomimura Y."/>
            <person name="Tsolas J.M."/>
            <person name="Valente V.L."/>
            <person name="Venter E."/>
            <person name="Venter J.C."/>
            <person name="Vicario S."/>
            <person name="Vieira F.G."/>
            <person name="Vilella A.J."/>
            <person name="Villasante A."/>
            <person name="Walenz B."/>
            <person name="Wang J."/>
            <person name="Wasserman M."/>
            <person name="Watts T."/>
            <person name="Wilson D."/>
            <person name="Wilson R.K."/>
            <person name="Wing R.A."/>
            <person name="Wolfner M.F."/>
            <person name="Wong A."/>
            <person name="Wong G.K."/>
            <person name="Wu C.I."/>
            <person name="Wu G."/>
            <person name="Yamamoto D."/>
            <person name="Yang H.P."/>
            <person name="Yang S.P."/>
            <person name="Yorke J.A."/>
            <person name="Yoshida K."/>
            <person name="Zdobnov E."/>
            <person name="Zhang P."/>
            <person name="Zhang Y."/>
            <person name="Zimin A.V."/>
            <person name="Baldwin J."/>
            <person name="Abdouelleil A."/>
            <person name="Abdulkadir J."/>
            <person name="Abebe A."/>
            <person name="Abera B."/>
            <person name="Abreu J."/>
            <person name="Acer S.C."/>
            <person name="Aftuck L."/>
            <person name="Alexander A."/>
            <person name="An P."/>
            <person name="Anderson E."/>
            <person name="Anderson S."/>
            <person name="Arachi H."/>
            <person name="Azer M."/>
            <person name="Bachantsang P."/>
            <person name="Barry A."/>
            <person name="Bayul T."/>
            <person name="Berlin A."/>
            <person name="Bessette D."/>
            <person name="Bloom T."/>
            <person name="Blye J."/>
            <person name="Boguslavskiy L."/>
            <person name="Bonnet C."/>
            <person name="Boukhgalter B."/>
            <person name="Bourzgui I."/>
            <person name="Brown A."/>
            <person name="Cahill P."/>
            <person name="Channer S."/>
            <person name="Cheshatsang Y."/>
            <person name="Chuda L."/>
            <person name="Citroen M."/>
            <person name="Collymore A."/>
            <person name="Cooke P."/>
            <person name="Costello M."/>
            <person name="D'Aco K."/>
            <person name="Daza R."/>
            <person name="De Haan G."/>
            <person name="DeGray S."/>
            <person name="DeMaso C."/>
            <person name="Dhargay N."/>
            <person name="Dooley K."/>
            <person name="Dooley E."/>
            <person name="Doricent M."/>
            <person name="Dorje P."/>
            <person name="Dorjee K."/>
            <person name="Dupes A."/>
            <person name="Elong R."/>
            <person name="Falk J."/>
            <person name="Farina A."/>
            <person name="Faro S."/>
            <person name="Ferguson D."/>
            <person name="Fisher S."/>
            <person name="Foley C.D."/>
            <person name="Franke A."/>
            <person name="Friedrich D."/>
            <person name="Gadbois L."/>
            <person name="Gearin G."/>
            <person name="Gearin C.R."/>
            <person name="Giannoukos G."/>
            <person name="Goode T."/>
            <person name="Graham J."/>
            <person name="Grandbois E."/>
            <person name="Grewal S."/>
            <person name="Gyaltsen K."/>
            <person name="Hafez N."/>
            <person name="Hagos B."/>
            <person name="Hall J."/>
            <person name="Henson C."/>
            <person name="Hollinger A."/>
            <person name="Honan T."/>
            <person name="Huard M.D."/>
            <person name="Hughes L."/>
            <person name="Hurhula B."/>
            <person name="Husby M.E."/>
            <person name="Kamat A."/>
            <person name="Kanga B."/>
            <person name="Kashin S."/>
            <person name="Khazanovich D."/>
            <person name="Kisner P."/>
            <person name="Lance K."/>
            <person name="Lara M."/>
            <person name="Lee W."/>
            <person name="Lennon N."/>
            <person name="Letendre F."/>
            <person name="LeVine R."/>
            <person name="Lipovsky A."/>
            <person name="Liu X."/>
            <person name="Liu J."/>
            <person name="Liu S."/>
            <person name="Lokyitsang T."/>
            <person name="Lokyitsang Y."/>
            <person name="Lubonja R."/>
            <person name="Lui A."/>
            <person name="MacDonald P."/>
            <person name="Magnisalis V."/>
            <person name="Maru K."/>
            <person name="Matthews C."/>
            <person name="McCusker W."/>
            <person name="McDonough S."/>
            <person name="Mehta T."/>
            <person name="Meldrim J."/>
            <person name="Meneus L."/>
            <person name="Mihai O."/>
            <person name="Mihalev A."/>
            <person name="Mihova T."/>
            <person name="Mittelman R."/>
            <person name="Mlenga V."/>
            <person name="Montmayeur A."/>
            <person name="Mulrain L."/>
            <person name="Navidi A."/>
            <person name="Naylor J."/>
            <person name="Negash T."/>
            <person name="Nguyen T."/>
            <person name="Nguyen N."/>
            <person name="Nicol R."/>
            <person name="Norbu C."/>
            <person name="Norbu N."/>
            <person name="Novod N."/>
            <person name="O'Neill B."/>
            <person name="Osman S."/>
            <person name="Markiewicz E."/>
            <person name="Oyono O.L."/>
            <person name="Patti C."/>
            <person name="Phunkhang P."/>
            <person name="Pierre F."/>
            <person name="Priest M."/>
            <person name="Raghuraman S."/>
            <person name="Rege F."/>
            <person name="Reyes R."/>
            <person name="Rise C."/>
            <person name="Rogov P."/>
            <person name="Ross K."/>
            <person name="Ryan E."/>
            <person name="Settipalli S."/>
            <person name="Shea T."/>
            <person name="Sherpa N."/>
            <person name="Shi L."/>
            <person name="Shih D."/>
            <person name="Sparrow T."/>
            <person name="Spaulding J."/>
            <person name="Stalker J."/>
            <person name="Stange-Thomann N."/>
            <person name="Stavropoulos S."/>
            <person name="Stone C."/>
            <person name="Strader C."/>
            <person name="Tesfaye S."/>
            <person name="Thomson T."/>
            <person name="Thoulutsang Y."/>
            <person name="Thoulutsang D."/>
            <person name="Topham K."/>
            <person name="Topping I."/>
            <person name="Tsamla T."/>
            <person name="Vassiliev H."/>
            <person name="Vo A."/>
            <person name="Wangchuk T."/>
            <person name="Wangdi T."/>
            <person name="Weiand M."/>
            <person name="Wilkinson J."/>
            <person name="Wilson A."/>
            <person name="Yadav S."/>
            <person name="Young G."/>
            <person name="Yu Q."/>
            <person name="Zembek L."/>
            <person name="Zhong D."/>
            <person name="Zimmer A."/>
            <person name="Zwirko Z."/>
            <person name="Jaffe D.B."/>
            <person name="Alvarez P."/>
            <person name="Brockman W."/>
            <person name="Butler J."/>
            <person name="Chin C."/>
            <person name="Gnerre S."/>
            <person name="Grabherr M."/>
            <person name="Kleber M."/>
            <person name="Mauceli E."/>
            <person name="MacCallum I."/>
        </authorList>
    </citation>
    <scope>NUCLEOTIDE SEQUENCE [LARGE SCALE GENOMIC DNA]</scope>
    <source>
        <strain evidence="5">Tucson 15287-2541.00</strain>
    </source>
</reference>
<evidence type="ECO:0000259" key="2">
    <source>
        <dbReference type="PROSITE" id="PS51232"/>
    </source>
</evidence>
<feature type="compositionally biased region" description="Polar residues" evidence="1">
    <location>
        <begin position="1358"/>
        <end position="1390"/>
    </location>
</feature>
<feature type="compositionally biased region" description="Low complexity" evidence="1">
    <location>
        <begin position="1468"/>
        <end position="1483"/>
    </location>
</feature>
<feature type="region of interest" description="Disordered" evidence="1">
    <location>
        <begin position="832"/>
        <end position="1020"/>
    </location>
</feature>
<organism evidence="5">
    <name type="scientific">Drosophila grimshawi</name>
    <name type="common">Hawaiian fruit fly</name>
    <name type="synonym">Idiomyia grimshawi</name>
    <dbReference type="NCBI Taxonomy" id="7222"/>
    <lineage>
        <taxon>Eukaryota</taxon>
        <taxon>Metazoa</taxon>
        <taxon>Ecdysozoa</taxon>
        <taxon>Arthropoda</taxon>
        <taxon>Hexapoda</taxon>
        <taxon>Insecta</taxon>
        <taxon>Pterygota</taxon>
        <taxon>Neoptera</taxon>
        <taxon>Endopterygota</taxon>
        <taxon>Diptera</taxon>
        <taxon>Brachycera</taxon>
        <taxon>Muscomorpha</taxon>
        <taxon>Ephydroidea</taxon>
        <taxon>Drosophilidae</taxon>
        <taxon>Drosophila</taxon>
        <taxon>Hawaiian Drosophila</taxon>
    </lineage>
</organism>
<dbReference type="InParanoid" id="B4IZI4"/>
<sequence>MDACIGLDCIVENRDYIAKWGSALDTQNVTVKKQVFELLAALCAHNSDGYVRAIETLEFYKNLKNERYRFKIVINELEQSCALITPPLDYQKALLIFINCVILKEPNLQERIRIRNEFIGLKILPLLSNLRKVAQSVGDIIEQLNVFVQHQDADEAQSLQAPDGINLNSHLDVFYAILRQVADKPQEGPFLSILQHLLRIDSKDPLSDVIWDTAERLVHRASLLEAPEGAERLLRHQTSQKFTCANCRAGDASSPTRKPSQPHALAAKPPPPPPPAAPPAPPAPPPPPVSFTVNGAALPPPPPPPPVGNGNALPPPPPPPSAMRSVTPLPESVTTVLLPQQNTPMPTTKMKSVNWGTISDNKVVGKDNLWNQVANNHRDEEKWFDFSKMEELFRQQPTSSEGSPKPTTKIGRDTLDRKVKKENTEITLLDGKRSLNVNIFLKQFRNSNEGIIQLIRQGAHKEIRAERLLGLLNILPESNELNMLKSFNGDRTRLGSAEQFLLQLLEVPNYKLRIESMLLKEEFPTNMAYLEPCINAILYAGDNLISNTDLHEVLYMIVYAGNFLNSGGYAKKAAGVTLASLHKLTEIRANKPGMNLIHFVAIQAECRDPKLLQFPAQLTMLENASKINSEQINSEIGTLATRIRGITLQIEKPATDVDIKQQMSEFLLAAASDVAVLQSGMKQVDSLRLKLAEFFCEDAAIFKLEECFKVFHIFCDNFKQAIKENEYRVQQEKKAEKRNKEQLARKSKQMGQAGTPVSDSDSFLGDSLFDPRASPALSRRHLGSGEISNGFIRNEQEYSGSPDITPNGSVRQQSKPFLAGKDELMVLLLSPGGPYEKQVKGPYGSLDRSWAPRRRRPGLSSIDFGVDRERTTSPAPMLHLQKGPDRLQSPLASSGATTPTSQASTPISNGPTNLQQQQQQQMSAAPKDGNPSLSPERRRNIETWLQFNGKEEKPNEESKRKRRLANENRRSLENETENERKLDPLPEEKIMTTTTTTTATTPTTITNPTTNNQRNVEQSSKYQRVYADWKPSKTLENTDVVGNIQAIQDATSTAAAAAAAQPAQPHLTTAEELRQYRRQRSQEPTQSVSPLQSIAEEDRRKVIIQKLGEGDGSTDRLKIYVRRPSNMDLQPGAELRRSVEKDTFASLLDHHKSHNEATPNAPSASSKEIDADNIETPPVTRRIIATPNTTVVTVSLTDKPKRTPEEKSNVVSTTAVGVGGTADAKEHDAPGHFIRNTMARRTLRHKPRAPTDYSSGNEELITPTQEIKQSASASEILRQPKDEPQQPAEKTRTITKLEKVGRHISSINQEDVREAIRNLKSPTDTPDRPWSPPRDLTPNKLKLSASGHHELNDEGFEETQSLVSDTPSHGKGESTNSSCNEANEAPTLQRSRPLAKQRTSTTSISAMGSRLSDRLQQARLRGSSSNRSQNQNQINTVTQPTNPSAAQPKRSLSASRPLRMPNGNPMQSATSTITRSSSTSAAAGVRRSPYEPPHFAPKQRDVERSSSRNSLRSSSSINSGASTQTVVRRLPSVQRTATVSVDSSPSKRPLAAQNTSRTAANNGRGVPASRSSSSGSSVGPSVILVRSKLAGGAQRNGQSQPLGNSTSFKENQTAQAGSAGASRLTAARSVMLVKNAINQQANKSSNHNNNNSSSNNNSNQQQRQRSVSSFMRPTASSATKRQK</sequence>
<dbReference type="FunCoup" id="B4IZI4">
    <property type="interactions" value="45"/>
</dbReference>
<dbReference type="InterPro" id="IPR015425">
    <property type="entry name" value="FH2_Formin"/>
</dbReference>
<dbReference type="Pfam" id="PF02181">
    <property type="entry name" value="FH2"/>
    <property type="match status" value="1"/>
</dbReference>
<dbReference type="KEGG" id="dgr:6556567"/>
<gene>
    <name evidence="4" type="primary">Dgri\GH14513</name>
    <name evidence="4" type="ORF">Dgri_GH14513</name>
</gene>
<dbReference type="InterPro" id="IPR014768">
    <property type="entry name" value="GBD/FH3_dom"/>
</dbReference>
<dbReference type="PROSITE" id="PS51232">
    <property type="entry name" value="GBD_FH3"/>
    <property type="match status" value="1"/>
</dbReference>
<dbReference type="OMA" id="PHDGHNS"/>
<dbReference type="PhylomeDB" id="B4IZI4"/>
<feature type="compositionally biased region" description="Polar residues" evidence="1">
    <location>
        <begin position="1674"/>
        <end position="1683"/>
    </location>
</feature>
<dbReference type="OrthoDB" id="26518at2759"/>
<dbReference type="PROSITE" id="PS51444">
    <property type="entry name" value="FH2"/>
    <property type="match status" value="1"/>
</dbReference>
<feature type="compositionally biased region" description="Polar residues" evidence="1">
    <location>
        <begin position="1252"/>
        <end position="1273"/>
    </location>
</feature>
<feature type="region of interest" description="Disordered" evidence="1">
    <location>
        <begin position="1635"/>
        <end position="1683"/>
    </location>
</feature>
<feature type="compositionally biased region" description="Basic and acidic residues" evidence="1">
    <location>
        <begin position="949"/>
        <end position="990"/>
    </location>
</feature>
<dbReference type="SMART" id="SM00498">
    <property type="entry name" value="FH2"/>
    <property type="match status" value="1"/>
</dbReference>
<feature type="compositionally biased region" description="Low complexity" evidence="1">
    <location>
        <begin position="1423"/>
        <end position="1435"/>
    </location>
</feature>
<dbReference type="SMART" id="SM01139">
    <property type="entry name" value="Drf_FH3"/>
    <property type="match status" value="1"/>
</dbReference>
<dbReference type="Gene3D" id="1.25.10.10">
    <property type="entry name" value="Leucine-rich Repeat Variant"/>
    <property type="match status" value="1"/>
</dbReference>
<dbReference type="Pfam" id="PF06367">
    <property type="entry name" value="Drf_FH3"/>
    <property type="match status" value="1"/>
</dbReference>
<feature type="region of interest" description="Disordered" evidence="1">
    <location>
        <begin position="1150"/>
        <end position="1172"/>
    </location>
</feature>
<feature type="compositionally biased region" description="Polar residues" evidence="1">
    <location>
        <begin position="1397"/>
        <end position="1406"/>
    </location>
</feature>
<dbReference type="InterPro" id="IPR010472">
    <property type="entry name" value="FH3_dom"/>
</dbReference>
<feature type="compositionally biased region" description="Low complexity" evidence="1">
    <location>
        <begin position="992"/>
        <end position="1012"/>
    </location>
</feature>
<feature type="compositionally biased region" description="Polar residues" evidence="1">
    <location>
        <begin position="890"/>
        <end position="914"/>
    </location>
</feature>
<dbReference type="GO" id="GO:0035147">
    <property type="term" value="P:branch fusion, open tracheal system"/>
    <property type="evidence" value="ECO:0007669"/>
    <property type="project" value="EnsemblMetazoa"/>
</dbReference>
<feature type="compositionally biased region" description="Polar residues" evidence="1">
    <location>
        <begin position="1595"/>
        <end position="1616"/>
    </location>
</feature>
<protein>
    <submittedName>
        <fullName evidence="4">GH14513</fullName>
    </submittedName>
</protein>
<feature type="region of interest" description="Disordered" evidence="1">
    <location>
        <begin position="247"/>
        <end position="327"/>
    </location>
</feature>
<accession>B4IZI4</accession>
<keyword evidence="5" id="KW-1185">Reference proteome</keyword>
<feature type="compositionally biased region" description="Low complexity" evidence="1">
    <location>
        <begin position="1638"/>
        <end position="1669"/>
    </location>
</feature>
<evidence type="ECO:0000313" key="5">
    <source>
        <dbReference type="Proteomes" id="UP000001070"/>
    </source>
</evidence>
<feature type="compositionally biased region" description="Polar residues" evidence="1">
    <location>
        <begin position="1436"/>
        <end position="1454"/>
    </location>
</feature>
<feature type="domain" description="GBD/FH3" evidence="2">
    <location>
        <begin position="1"/>
        <end position="229"/>
    </location>
</feature>
<dbReference type="EMBL" id="CH916366">
    <property type="protein sequence ID" value="EDV97759.1"/>
    <property type="molecule type" value="Genomic_DNA"/>
</dbReference>
<proteinExistence type="predicted"/>
<name>B4IZI4_DROGR</name>
<dbReference type="PANTHER" id="PTHR46345:SF8">
    <property type="entry name" value="FORMIN 3, ISOFORM B"/>
    <property type="match status" value="1"/>
</dbReference>
<dbReference type="STRING" id="7222.B4IZI4"/>
<evidence type="ECO:0000259" key="3">
    <source>
        <dbReference type="PROSITE" id="PS51444"/>
    </source>
</evidence>
<dbReference type="eggNOG" id="KOG1922">
    <property type="taxonomic scope" value="Eukaryota"/>
</dbReference>
<evidence type="ECO:0000256" key="1">
    <source>
        <dbReference type="SAM" id="MobiDB-lite"/>
    </source>
</evidence>
<feature type="compositionally biased region" description="Polar residues" evidence="1">
    <location>
        <begin position="1082"/>
        <end position="1092"/>
    </location>
</feature>
<dbReference type="Proteomes" id="UP000001070">
    <property type="component" value="Unassembled WGS sequence"/>
</dbReference>
<feature type="region of interest" description="Disordered" evidence="1">
    <location>
        <begin position="791"/>
        <end position="813"/>
    </location>
</feature>
<dbReference type="SUPFAM" id="SSF48371">
    <property type="entry name" value="ARM repeat"/>
    <property type="match status" value="1"/>
</dbReference>
<feature type="compositionally biased region" description="Low complexity" evidence="1">
    <location>
        <begin position="1563"/>
        <end position="1582"/>
    </location>
</feature>
<dbReference type="Gene3D" id="1.20.58.2220">
    <property type="entry name" value="Formin, FH2 domain"/>
    <property type="match status" value="1"/>
</dbReference>
<feature type="compositionally biased region" description="Pro residues" evidence="1">
    <location>
        <begin position="268"/>
        <end position="289"/>
    </location>
</feature>
<feature type="compositionally biased region" description="Polar residues" evidence="1">
    <location>
        <begin position="1533"/>
        <end position="1561"/>
    </location>
</feature>
<feature type="region of interest" description="Disordered" evidence="1">
    <location>
        <begin position="1221"/>
        <end position="1622"/>
    </location>
</feature>
<feature type="compositionally biased region" description="Low complexity" evidence="1">
    <location>
        <begin position="1507"/>
        <end position="1519"/>
    </location>
</feature>
<feature type="compositionally biased region" description="Pro residues" evidence="1">
    <location>
        <begin position="298"/>
        <end position="321"/>
    </location>
</feature>
<evidence type="ECO:0000313" key="4">
    <source>
        <dbReference type="EMBL" id="EDV97759.1"/>
    </source>
</evidence>
<feature type="compositionally biased region" description="Polar residues" evidence="1">
    <location>
        <begin position="797"/>
        <end position="813"/>
    </location>
</feature>
<dbReference type="HOGENOM" id="CLU_001578_0_0_1"/>
<feature type="compositionally biased region" description="Basic and acidic residues" evidence="1">
    <location>
        <begin position="1278"/>
        <end position="1301"/>
    </location>
</feature>
<feature type="compositionally biased region" description="Polar residues" evidence="1">
    <location>
        <begin position="1156"/>
        <end position="1166"/>
    </location>
</feature>
<dbReference type="InterPro" id="IPR011989">
    <property type="entry name" value="ARM-like"/>
</dbReference>
<dbReference type="PANTHER" id="PTHR46345">
    <property type="entry name" value="INVERTED FORMIN-2"/>
    <property type="match status" value="1"/>
</dbReference>
<feature type="region of interest" description="Disordered" evidence="1">
    <location>
        <begin position="1075"/>
        <end position="1094"/>
    </location>
</feature>
<dbReference type="InterPro" id="IPR016024">
    <property type="entry name" value="ARM-type_fold"/>
</dbReference>
<dbReference type="SUPFAM" id="SSF101447">
    <property type="entry name" value="Formin homology 2 domain (FH2 domain)"/>
    <property type="match status" value="1"/>
</dbReference>
<feature type="domain" description="FH2" evidence="3">
    <location>
        <begin position="340"/>
        <end position="744"/>
    </location>
</feature>
<feature type="region of interest" description="Disordered" evidence="1">
    <location>
        <begin position="733"/>
        <end position="764"/>
    </location>
</feature>
<feature type="compositionally biased region" description="Basic and acidic residues" evidence="1">
    <location>
        <begin position="733"/>
        <end position="744"/>
    </location>
</feature>
<dbReference type="InterPro" id="IPR042201">
    <property type="entry name" value="FH2_Formin_sf"/>
</dbReference>
<dbReference type="SMR" id="B4IZI4"/>